<evidence type="ECO:0000259" key="6">
    <source>
        <dbReference type="PROSITE" id="PS50856"/>
    </source>
</evidence>
<evidence type="ECO:0000256" key="2">
    <source>
        <dbReference type="ARBA" id="ARBA00022525"/>
    </source>
</evidence>
<dbReference type="SMART" id="SM00723">
    <property type="entry name" value="AMOP"/>
    <property type="match status" value="1"/>
</dbReference>
<evidence type="ECO:0000256" key="1">
    <source>
        <dbReference type="ARBA" id="ARBA00004613"/>
    </source>
</evidence>
<dbReference type="GO" id="GO:0005576">
    <property type="term" value="C:extracellular region"/>
    <property type="evidence" value="ECO:0007669"/>
    <property type="project" value="UniProtKB-SubCell"/>
</dbReference>
<feature type="signal peptide" evidence="5">
    <location>
        <begin position="1"/>
        <end position="25"/>
    </location>
</feature>
<feature type="chain" id="PRO_5024431360" evidence="5">
    <location>
        <begin position="26"/>
        <end position="206"/>
    </location>
</feature>
<feature type="domain" description="AMOP" evidence="6">
    <location>
        <begin position="41"/>
        <end position="199"/>
    </location>
</feature>
<keyword evidence="3 5" id="KW-0732">Signal</keyword>
<sequence length="206" mass="23118">MSTEIHFSTITFLAVATVSLLYIDGAPLQTKPQSKKTNSESSEEINDECKNWANCDDDKEIQAMLKKLPSCPCNLSSSLYIFGKLDIFDKAMGYNITWVKEEDALIYPNRSIAEMCIRTIDNISPTTVGSQVCCYNSNSKLITHGKSAGIPSAIHPEEKKEYKNFDTIPWLICKGDWVQVHKKRPPNNGLSCPVYPLKAHTSTEMY</sequence>
<reference evidence="7" key="1">
    <citation type="journal article" date="2019" name="PLoS Genet.">
        <title>A small set of conserved genes, including sp5 and Hox, are activated by Wnt signaling in the posterior of planarians and acoels.</title>
        <authorList>
            <person name="Tewari A.G."/>
            <person name="Owen J.H."/>
            <person name="Petersen C.P."/>
            <person name="Wagner D.E."/>
            <person name="Reddien P.W."/>
        </authorList>
    </citation>
    <scope>NUCLEOTIDE SEQUENCE</scope>
</reference>
<dbReference type="EMBL" id="MN305317">
    <property type="protein sequence ID" value="QFQ66911.1"/>
    <property type="molecule type" value="mRNA"/>
</dbReference>
<organism evidence="7">
    <name type="scientific">Hofstenia miamia</name>
    <name type="common">Three-banded panther worm</name>
    <dbReference type="NCBI Taxonomy" id="442651"/>
    <lineage>
        <taxon>Eukaryota</taxon>
        <taxon>Metazoa</taxon>
        <taxon>Xenacoelomorpha</taxon>
        <taxon>Acoelomorpha</taxon>
        <taxon>Acoela</taxon>
        <taxon>Hofsteniidae</taxon>
        <taxon>Hofstenia</taxon>
    </lineage>
</organism>
<dbReference type="InterPro" id="IPR051867">
    <property type="entry name" value="Angio_Inhib/Adhesion_GPCR"/>
</dbReference>
<keyword evidence="2" id="KW-0964">Secreted</keyword>
<dbReference type="AlphaFoldDB" id="A0A5P8I4M9"/>
<name>A0A5P8I4M9_HOFMI</name>
<proteinExistence type="evidence at transcript level"/>
<dbReference type="PROSITE" id="PS50856">
    <property type="entry name" value="AMOP"/>
    <property type="match status" value="1"/>
</dbReference>
<dbReference type="PANTHER" id="PTHR10239">
    <property type="entry name" value="ISTHMIN-2"/>
    <property type="match status" value="1"/>
</dbReference>
<evidence type="ECO:0000256" key="4">
    <source>
        <dbReference type="ARBA" id="ARBA00023157"/>
    </source>
</evidence>
<dbReference type="PANTHER" id="PTHR10239:SF29">
    <property type="entry name" value="AMOP DOMAIN-CONTAINING PROTEIN"/>
    <property type="match status" value="1"/>
</dbReference>
<keyword evidence="4" id="KW-1015">Disulfide bond</keyword>
<accession>A0A5P8I4M9</accession>
<protein>
    <submittedName>
        <fullName evidence="7">ISM1-like protein</fullName>
    </submittedName>
</protein>
<dbReference type="InterPro" id="IPR005533">
    <property type="entry name" value="AMOP_dom"/>
</dbReference>
<comment type="subcellular location">
    <subcellularLocation>
        <location evidence="1">Secreted</location>
    </subcellularLocation>
</comment>
<dbReference type="Pfam" id="PF03782">
    <property type="entry name" value="AMOP"/>
    <property type="match status" value="1"/>
</dbReference>
<evidence type="ECO:0000256" key="3">
    <source>
        <dbReference type="ARBA" id="ARBA00022729"/>
    </source>
</evidence>
<evidence type="ECO:0000313" key="7">
    <source>
        <dbReference type="EMBL" id="QFQ66911.1"/>
    </source>
</evidence>
<evidence type="ECO:0000256" key="5">
    <source>
        <dbReference type="SAM" id="SignalP"/>
    </source>
</evidence>